<dbReference type="Pfam" id="PF00230">
    <property type="entry name" value="MIP"/>
    <property type="match status" value="1"/>
</dbReference>
<proteinExistence type="predicted"/>
<feature type="transmembrane region" description="Helical" evidence="2">
    <location>
        <begin position="12"/>
        <end position="34"/>
    </location>
</feature>
<protein>
    <submittedName>
        <fullName evidence="3">MIP/aquaporin family protein</fullName>
    </submittedName>
</protein>
<keyword evidence="1" id="KW-0813">Transport</keyword>
<comment type="caution">
    <text evidence="3">The sequence shown here is derived from an EMBL/GenBank/DDBJ whole genome shotgun (WGS) entry which is preliminary data.</text>
</comment>
<dbReference type="RefSeq" id="WP_219530499.1">
    <property type="nucleotide sequence ID" value="NZ_JAHKRM010000009.1"/>
</dbReference>
<dbReference type="PANTHER" id="PTHR45724">
    <property type="entry name" value="AQUAPORIN NIP2-1"/>
    <property type="match status" value="1"/>
</dbReference>
<reference evidence="4" key="1">
    <citation type="journal article" date="2019" name="Int. J. Syst. Evol. Microbiol.">
        <title>The Global Catalogue of Microorganisms (GCM) 10K type strain sequencing project: providing services to taxonomists for standard genome sequencing and annotation.</title>
        <authorList>
            <consortium name="The Broad Institute Genomics Platform"/>
            <consortium name="The Broad Institute Genome Sequencing Center for Infectious Disease"/>
            <person name="Wu L."/>
            <person name="Ma J."/>
        </authorList>
    </citation>
    <scope>NUCLEOTIDE SEQUENCE [LARGE SCALE GENOMIC DNA]</scope>
    <source>
        <strain evidence="4">CGMCC 1.15399</strain>
    </source>
</reference>
<feature type="transmembrane region" description="Helical" evidence="2">
    <location>
        <begin position="93"/>
        <end position="112"/>
    </location>
</feature>
<feature type="transmembrane region" description="Helical" evidence="2">
    <location>
        <begin position="210"/>
        <end position="231"/>
    </location>
</feature>
<dbReference type="InterPro" id="IPR022357">
    <property type="entry name" value="MIP_CS"/>
</dbReference>
<keyword evidence="2" id="KW-1133">Transmembrane helix</keyword>
<evidence type="ECO:0000256" key="1">
    <source>
        <dbReference type="ARBA" id="ARBA00022448"/>
    </source>
</evidence>
<name>A0ABW4GFE5_9ACTN</name>
<evidence type="ECO:0000256" key="2">
    <source>
        <dbReference type="SAM" id="Phobius"/>
    </source>
</evidence>
<dbReference type="EMBL" id="JBHUCM010000024">
    <property type="protein sequence ID" value="MFD1541173.1"/>
    <property type="molecule type" value="Genomic_DNA"/>
</dbReference>
<dbReference type="Proteomes" id="UP001597097">
    <property type="component" value="Unassembled WGS sequence"/>
</dbReference>
<dbReference type="InterPro" id="IPR034294">
    <property type="entry name" value="Aquaporin_transptr"/>
</dbReference>
<keyword evidence="2" id="KW-0472">Membrane</keyword>
<feature type="transmembrane region" description="Helical" evidence="2">
    <location>
        <begin position="40"/>
        <end position="63"/>
    </location>
</feature>
<evidence type="ECO:0000313" key="3">
    <source>
        <dbReference type="EMBL" id="MFD1541173.1"/>
    </source>
</evidence>
<sequence>MEENSYPQKLLAETLGTAVLVFIGVGSVPAAAIIGGDAPFTMAQLGMISLAFATAVIAMVYAIGHVSGCHINPAITLALAATRNMPWRDVPGYIAAQVVGAVLGSLAIVGVLGHKAVDVGLGIAAYGGGVGAGQAFFAEAVGTFILALVVFGAVDRRAAGGFAGLAIGLGVFAIIIPVAPATGASINPARTLGPMITGELFGGTVDWAQLPVYLVAEVVGAVAVGVVYTALKARPVAAATPAAAPVVSEGVPS</sequence>
<evidence type="ECO:0000313" key="4">
    <source>
        <dbReference type="Proteomes" id="UP001597097"/>
    </source>
</evidence>
<organism evidence="3 4">
    <name type="scientific">Nonomuraea guangzhouensis</name>
    <dbReference type="NCBI Taxonomy" id="1291555"/>
    <lineage>
        <taxon>Bacteria</taxon>
        <taxon>Bacillati</taxon>
        <taxon>Actinomycetota</taxon>
        <taxon>Actinomycetes</taxon>
        <taxon>Streptosporangiales</taxon>
        <taxon>Streptosporangiaceae</taxon>
        <taxon>Nonomuraea</taxon>
    </lineage>
</organism>
<dbReference type="PANTHER" id="PTHR45724:SF13">
    <property type="entry name" value="AQUAPORIN NIP1-1-RELATED"/>
    <property type="match status" value="1"/>
</dbReference>
<feature type="transmembrane region" description="Helical" evidence="2">
    <location>
        <begin position="132"/>
        <end position="154"/>
    </location>
</feature>
<feature type="transmembrane region" description="Helical" evidence="2">
    <location>
        <begin position="161"/>
        <end position="179"/>
    </location>
</feature>
<dbReference type="PROSITE" id="PS00221">
    <property type="entry name" value="MIP"/>
    <property type="match status" value="1"/>
</dbReference>
<accession>A0ABW4GFE5</accession>
<keyword evidence="4" id="KW-1185">Reference proteome</keyword>
<dbReference type="InterPro" id="IPR000425">
    <property type="entry name" value="MIP"/>
</dbReference>
<keyword evidence="2" id="KW-0812">Transmembrane</keyword>
<gene>
    <name evidence="3" type="ORF">ACFSJ0_29260</name>
</gene>